<gene>
    <name evidence="3" type="ORF">MXD59_23780</name>
</gene>
<evidence type="ECO:0000256" key="1">
    <source>
        <dbReference type="SAM" id="SignalP"/>
    </source>
</evidence>
<evidence type="ECO:0000313" key="3">
    <source>
        <dbReference type="EMBL" id="MCK9878744.1"/>
    </source>
</evidence>
<reference evidence="3 4" key="1">
    <citation type="submission" date="2022-04" db="EMBL/GenBank/DDBJ databases">
        <title>Genome diversity in the genus Frankia.</title>
        <authorList>
            <person name="Carlos-Shanley C."/>
            <person name="Hahn D."/>
        </authorList>
    </citation>
    <scope>NUCLEOTIDE SEQUENCE [LARGE SCALE GENOMIC DNA]</scope>
    <source>
        <strain evidence="3 4">Ag45/Mut15</strain>
    </source>
</reference>
<dbReference type="Pfam" id="PF03713">
    <property type="entry name" value="DUF305"/>
    <property type="match status" value="1"/>
</dbReference>
<comment type="caution">
    <text evidence="3">The sequence shown here is derived from an EMBL/GenBank/DDBJ whole genome shotgun (WGS) entry which is preliminary data.</text>
</comment>
<feature type="domain" description="DUF305" evidence="2">
    <location>
        <begin position="31"/>
        <end position="181"/>
    </location>
</feature>
<dbReference type="RefSeq" id="WP_248826821.1">
    <property type="nucleotide sequence ID" value="NZ_JALKFT010000043.1"/>
</dbReference>
<protein>
    <submittedName>
        <fullName evidence="3">DUF305 domain-containing protein</fullName>
    </submittedName>
</protein>
<name>A0ABT0K4M0_9ACTN</name>
<feature type="signal peptide" evidence="1">
    <location>
        <begin position="1"/>
        <end position="18"/>
    </location>
</feature>
<keyword evidence="1" id="KW-0732">Signal</keyword>
<dbReference type="InterPro" id="IPR012347">
    <property type="entry name" value="Ferritin-like"/>
</dbReference>
<evidence type="ECO:0000313" key="4">
    <source>
        <dbReference type="Proteomes" id="UP001201873"/>
    </source>
</evidence>
<dbReference type="InterPro" id="IPR005183">
    <property type="entry name" value="DUF305_CopM-like"/>
</dbReference>
<organism evidence="3 4">
    <name type="scientific">Frankia umida</name>
    <dbReference type="NCBI Taxonomy" id="573489"/>
    <lineage>
        <taxon>Bacteria</taxon>
        <taxon>Bacillati</taxon>
        <taxon>Actinomycetota</taxon>
        <taxon>Actinomycetes</taxon>
        <taxon>Frankiales</taxon>
        <taxon>Frankiaceae</taxon>
        <taxon>Frankia</taxon>
    </lineage>
</organism>
<dbReference type="PANTHER" id="PTHR36933">
    <property type="entry name" value="SLL0788 PROTEIN"/>
    <property type="match status" value="1"/>
</dbReference>
<sequence>MKRLVQLIAALLAATVVAACGGDTPDHNSVDTRFAQAMIPHHQQAVDMVDLVATRTQNTRVRTLATRIHAAQTPEITTMTGWLADWSEPVPSAANAHQEHTHGAGHTGPGMMSDEDMTALANTSGAAFDTMFLTMMIDHHQGAIDMASTEIQGGRYAPAKDLAARIRTTQTTEIATMRTLLATI</sequence>
<dbReference type="PANTHER" id="PTHR36933:SF1">
    <property type="entry name" value="SLL0788 PROTEIN"/>
    <property type="match status" value="1"/>
</dbReference>
<keyword evidence="4" id="KW-1185">Reference proteome</keyword>
<dbReference type="PROSITE" id="PS51257">
    <property type="entry name" value="PROKAR_LIPOPROTEIN"/>
    <property type="match status" value="1"/>
</dbReference>
<dbReference type="Proteomes" id="UP001201873">
    <property type="component" value="Unassembled WGS sequence"/>
</dbReference>
<evidence type="ECO:0000259" key="2">
    <source>
        <dbReference type="Pfam" id="PF03713"/>
    </source>
</evidence>
<accession>A0ABT0K4M0</accession>
<proteinExistence type="predicted"/>
<dbReference type="Gene3D" id="1.20.1260.10">
    <property type="match status" value="1"/>
</dbReference>
<feature type="chain" id="PRO_5046939287" evidence="1">
    <location>
        <begin position="19"/>
        <end position="184"/>
    </location>
</feature>
<dbReference type="EMBL" id="JALKFT010000043">
    <property type="protein sequence ID" value="MCK9878744.1"/>
    <property type="molecule type" value="Genomic_DNA"/>
</dbReference>